<dbReference type="RefSeq" id="WP_184671248.1">
    <property type="nucleotide sequence ID" value="NZ_BAABAI010000037.1"/>
</dbReference>
<dbReference type="GO" id="GO:0010181">
    <property type="term" value="F:FMN binding"/>
    <property type="evidence" value="ECO:0007669"/>
    <property type="project" value="InterPro"/>
</dbReference>
<dbReference type="EC" id="1.6.5.2" evidence="2"/>
<evidence type="ECO:0000313" key="3">
    <source>
        <dbReference type="Proteomes" id="UP000542674"/>
    </source>
</evidence>
<dbReference type="EMBL" id="JACHJS010000001">
    <property type="protein sequence ID" value="MBB4966932.1"/>
    <property type="molecule type" value="Genomic_DNA"/>
</dbReference>
<keyword evidence="3" id="KW-1185">Reference proteome</keyword>
<protein>
    <submittedName>
        <fullName evidence="2">NAD(P)H dehydrogenase (Quinone)</fullName>
        <ecNumber evidence="2">1.6.5.2</ecNumber>
    </submittedName>
</protein>
<evidence type="ECO:0000313" key="2">
    <source>
        <dbReference type="EMBL" id="MBB4966932.1"/>
    </source>
</evidence>
<dbReference type="Pfam" id="PF00258">
    <property type="entry name" value="Flavodoxin_1"/>
    <property type="match status" value="1"/>
</dbReference>
<dbReference type="AlphaFoldDB" id="A0A7W7WXB8"/>
<gene>
    <name evidence="2" type="ORF">F4559_004291</name>
</gene>
<dbReference type="SUPFAM" id="SSF52218">
    <property type="entry name" value="Flavoproteins"/>
    <property type="match status" value="1"/>
</dbReference>
<feature type="domain" description="Flavodoxin-like" evidence="1">
    <location>
        <begin position="4"/>
        <end position="165"/>
    </location>
</feature>
<keyword evidence="2" id="KW-0560">Oxidoreductase</keyword>
<proteinExistence type="predicted"/>
<comment type="caution">
    <text evidence="2">The sequence shown here is derived from an EMBL/GenBank/DDBJ whole genome shotgun (WGS) entry which is preliminary data.</text>
</comment>
<name>A0A7W7WXB8_9PSEU</name>
<dbReference type="PROSITE" id="PS50902">
    <property type="entry name" value="FLAVODOXIN_LIKE"/>
    <property type="match status" value="1"/>
</dbReference>
<dbReference type="Proteomes" id="UP000542674">
    <property type="component" value="Unassembled WGS sequence"/>
</dbReference>
<sequence>MARALVVFESMFGNTKAVAEAVRAGLAEGGQVDVVEVGEAPDVLPGDVDLLVVGAPTHAFDLSRAATRKSAADQATGELVSRGRGVREWLDALAPAGRAVSALAFDTRVKSGWLPGSAAKTITKRLRRLRFAVAGAPTSFHVGGTPGPLLAGEVDRATTWARAIRPASRT</sequence>
<dbReference type="InterPro" id="IPR001226">
    <property type="entry name" value="Flavodoxin_CS"/>
</dbReference>
<reference evidence="2 3" key="1">
    <citation type="submission" date="2020-08" db="EMBL/GenBank/DDBJ databases">
        <title>Sequencing the genomes of 1000 actinobacteria strains.</title>
        <authorList>
            <person name="Klenk H.-P."/>
        </authorList>
    </citation>
    <scope>NUCLEOTIDE SEQUENCE [LARGE SCALE GENOMIC DNA]</scope>
    <source>
        <strain evidence="2 3">DSM 45084</strain>
    </source>
</reference>
<dbReference type="GO" id="GO:0003955">
    <property type="term" value="F:NAD(P)H dehydrogenase (quinone) activity"/>
    <property type="evidence" value="ECO:0007669"/>
    <property type="project" value="UniProtKB-EC"/>
</dbReference>
<dbReference type="GO" id="GO:0009055">
    <property type="term" value="F:electron transfer activity"/>
    <property type="evidence" value="ECO:0007669"/>
    <property type="project" value="InterPro"/>
</dbReference>
<organism evidence="2 3">
    <name type="scientific">Saccharothrix violaceirubra</name>
    <dbReference type="NCBI Taxonomy" id="413306"/>
    <lineage>
        <taxon>Bacteria</taxon>
        <taxon>Bacillati</taxon>
        <taxon>Actinomycetota</taxon>
        <taxon>Actinomycetes</taxon>
        <taxon>Pseudonocardiales</taxon>
        <taxon>Pseudonocardiaceae</taxon>
        <taxon>Saccharothrix</taxon>
    </lineage>
</organism>
<dbReference type="InterPro" id="IPR008254">
    <property type="entry name" value="Flavodoxin/NO_synth"/>
</dbReference>
<dbReference type="InterPro" id="IPR029039">
    <property type="entry name" value="Flavoprotein-like_sf"/>
</dbReference>
<dbReference type="PROSITE" id="PS00201">
    <property type="entry name" value="FLAVODOXIN"/>
    <property type="match status" value="1"/>
</dbReference>
<accession>A0A7W7WXB8</accession>
<dbReference type="Gene3D" id="3.40.50.360">
    <property type="match status" value="1"/>
</dbReference>
<evidence type="ECO:0000259" key="1">
    <source>
        <dbReference type="PROSITE" id="PS50902"/>
    </source>
</evidence>